<feature type="transmembrane region" description="Helical" evidence="1">
    <location>
        <begin position="12"/>
        <end position="30"/>
    </location>
</feature>
<keyword evidence="1" id="KW-0472">Membrane</keyword>
<name>A0A3B0VNF9_9ZZZZ</name>
<protein>
    <submittedName>
        <fullName evidence="2">Transmembrane protein</fullName>
    </submittedName>
</protein>
<reference evidence="2" key="1">
    <citation type="submission" date="2018-06" db="EMBL/GenBank/DDBJ databases">
        <authorList>
            <person name="Zhirakovskaya E."/>
        </authorList>
    </citation>
    <scope>NUCLEOTIDE SEQUENCE</scope>
</reference>
<gene>
    <name evidence="2" type="ORF">MNBD_CHLOROFLEXI01-2221</name>
</gene>
<dbReference type="AlphaFoldDB" id="A0A3B0VNF9"/>
<organism evidence="2">
    <name type="scientific">hydrothermal vent metagenome</name>
    <dbReference type="NCBI Taxonomy" id="652676"/>
    <lineage>
        <taxon>unclassified sequences</taxon>
        <taxon>metagenomes</taxon>
        <taxon>ecological metagenomes</taxon>
    </lineage>
</organism>
<accession>A0A3B0VNF9</accession>
<evidence type="ECO:0000313" key="2">
    <source>
        <dbReference type="EMBL" id="VAW41813.1"/>
    </source>
</evidence>
<keyword evidence="1" id="KW-1133">Transmembrane helix</keyword>
<evidence type="ECO:0000256" key="1">
    <source>
        <dbReference type="SAM" id="Phobius"/>
    </source>
</evidence>
<proteinExistence type="predicted"/>
<keyword evidence="1 2" id="KW-0812">Transmembrane</keyword>
<dbReference type="EMBL" id="UOEU01000859">
    <property type="protein sequence ID" value="VAW41813.1"/>
    <property type="molecule type" value="Genomic_DNA"/>
</dbReference>
<sequence>MLEWLLEPWPWYVSGSLIGLTVPLLLLLTGKNLGISSSLRHIGAACMPNSKLPYLSKNYNWRDHTRSLIFVGGGDYWWLHWQFLTVH</sequence>